<dbReference type="InterPro" id="IPR014948">
    <property type="entry name" value="BrxA"/>
</dbReference>
<dbReference type="InterPro" id="IPR023137">
    <property type="entry name" value="BrxA_sf"/>
</dbReference>
<sequence length="199" mass="22778">MTAKEYLGDIIGGSLMLRESRVIAELLLTSPNEDKWLDAIVNDNILQKASVHSAKRMASTLRKRLHSMGEAFWTELLEVSDDTARQMLLLATMCQSPVLTDFMATTLSDARQMYRESLRSDDWQEFILSRQRAIVGLEQYSESSIQKMGSNVFKILADSGYLESGRSKKLKNVYVLPQIREWAIRLDCQKTYDVMESVR</sequence>
<evidence type="ECO:0000313" key="2">
    <source>
        <dbReference type="Proteomes" id="UP000276295"/>
    </source>
</evidence>
<dbReference type="Gene3D" id="1.10.3540.10">
    <property type="entry name" value="uncharacterized protein from magnetospirillum magneticum domain"/>
    <property type="match status" value="1"/>
</dbReference>
<dbReference type="OrthoDB" id="981635at2"/>
<evidence type="ECO:0000313" key="1">
    <source>
        <dbReference type="EMBL" id="RJT19511.1"/>
    </source>
</evidence>
<accession>A0A3A5JSC4</accession>
<protein>
    <submittedName>
        <fullName evidence="1">DUF1819 family protein</fullName>
    </submittedName>
</protein>
<proteinExistence type="predicted"/>
<comment type="caution">
    <text evidence="1">The sequence shown here is derived from an EMBL/GenBank/DDBJ whole genome shotgun (WGS) entry which is preliminary data.</text>
</comment>
<keyword evidence="2" id="KW-1185">Reference proteome</keyword>
<name>A0A3A5JSC4_9ENTR</name>
<dbReference type="RefSeq" id="WP_120066192.1">
    <property type="nucleotide sequence ID" value="NZ_QZWH01000048.1"/>
</dbReference>
<dbReference type="Proteomes" id="UP000276295">
    <property type="component" value="Unassembled WGS sequence"/>
</dbReference>
<organism evidence="1 2">
    <name type="scientific">Buttiauxella izardii</name>
    <dbReference type="NCBI Taxonomy" id="82991"/>
    <lineage>
        <taxon>Bacteria</taxon>
        <taxon>Pseudomonadati</taxon>
        <taxon>Pseudomonadota</taxon>
        <taxon>Gammaproteobacteria</taxon>
        <taxon>Enterobacterales</taxon>
        <taxon>Enterobacteriaceae</taxon>
        <taxon>Buttiauxella</taxon>
    </lineage>
</organism>
<reference evidence="1 2" key="1">
    <citation type="submission" date="2018-09" db="EMBL/GenBank/DDBJ databases">
        <title>Draft genome sequence of Buttiauxella izardii CCUG 35510T.</title>
        <authorList>
            <person name="Salva-Serra F."/>
            <person name="Marathe N."/>
            <person name="Moore E."/>
            <person name="Stadler-Svensson L."/>
            <person name="Engstrom-Jakobsson H."/>
        </authorList>
    </citation>
    <scope>NUCLEOTIDE SEQUENCE [LARGE SCALE GENOMIC DNA]</scope>
    <source>
        <strain evidence="1 2">CCUG 35510</strain>
    </source>
</reference>
<dbReference type="Pfam" id="PF08849">
    <property type="entry name" value="BrxA"/>
    <property type="match status" value="1"/>
</dbReference>
<dbReference type="AlphaFoldDB" id="A0A3A5JSC4"/>
<gene>
    <name evidence="1" type="ORF">D6029_18535</name>
</gene>
<dbReference type="EMBL" id="QZWH01000048">
    <property type="protein sequence ID" value="RJT19511.1"/>
    <property type="molecule type" value="Genomic_DNA"/>
</dbReference>